<dbReference type="PROSITE" id="PS50932">
    <property type="entry name" value="HTH_LACI_2"/>
    <property type="match status" value="1"/>
</dbReference>
<evidence type="ECO:0000256" key="3">
    <source>
        <dbReference type="ARBA" id="ARBA00023163"/>
    </source>
</evidence>
<dbReference type="PANTHER" id="PTHR30146">
    <property type="entry name" value="LACI-RELATED TRANSCRIPTIONAL REPRESSOR"/>
    <property type="match status" value="1"/>
</dbReference>
<dbReference type="SMART" id="SM00354">
    <property type="entry name" value="HTH_LACI"/>
    <property type="match status" value="1"/>
</dbReference>
<keyword evidence="1" id="KW-0805">Transcription regulation</keyword>
<dbReference type="InterPro" id="IPR000843">
    <property type="entry name" value="HTH_LacI"/>
</dbReference>
<dbReference type="GO" id="GO:0000976">
    <property type="term" value="F:transcription cis-regulatory region binding"/>
    <property type="evidence" value="ECO:0007669"/>
    <property type="project" value="TreeGrafter"/>
</dbReference>
<evidence type="ECO:0000313" key="7">
    <source>
        <dbReference type="Proteomes" id="UP000269669"/>
    </source>
</evidence>
<feature type="region of interest" description="Disordered" evidence="4">
    <location>
        <begin position="326"/>
        <end position="364"/>
    </location>
</feature>
<name>A0A428MMH1_9BACT</name>
<feature type="compositionally biased region" description="Basic residues" evidence="4">
    <location>
        <begin position="355"/>
        <end position="364"/>
    </location>
</feature>
<dbReference type="SUPFAM" id="SSF53822">
    <property type="entry name" value="Periplasmic binding protein-like I"/>
    <property type="match status" value="1"/>
</dbReference>
<dbReference type="Pfam" id="PF00356">
    <property type="entry name" value="LacI"/>
    <property type="match status" value="1"/>
</dbReference>
<dbReference type="InterPro" id="IPR028082">
    <property type="entry name" value="Peripla_BP_I"/>
</dbReference>
<dbReference type="CDD" id="cd01392">
    <property type="entry name" value="HTH_LacI"/>
    <property type="match status" value="1"/>
</dbReference>
<feature type="domain" description="HTH lacI-type" evidence="5">
    <location>
        <begin position="21"/>
        <end position="73"/>
    </location>
</feature>
<reference evidence="6 7" key="1">
    <citation type="submission" date="2018-12" db="EMBL/GenBank/DDBJ databases">
        <title>Sequencing of bacterial isolates from soil warming experiment in Harvard Forest, Massachusetts, USA.</title>
        <authorList>
            <person name="Deangelis K."/>
        </authorList>
    </citation>
    <scope>NUCLEOTIDE SEQUENCE [LARGE SCALE GENOMIC DNA]</scope>
    <source>
        <strain evidence="6 7">EB153</strain>
    </source>
</reference>
<dbReference type="Pfam" id="PF13377">
    <property type="entry name" value="Peripla_BP_3"/>
    <property type="match status" value="1"/>
</dbReference>
<dbReference type="InterPro" id="IPR010982">
    <property type="entry name" value="Lambda_DNA-bd_dom_sf"/>
</dbReference>
<dbReference type="CDD" id="cd06267">
    <property type="entry name" value="PBP1_LacI_sugar_binding-like"/>
    <property type="match status" value="1"/>
</dbReference>
<evidence type="ECO:0000256" key="2">
    <source>
        <dbReference type="ARBA" id="ARBA00023125"/>
    </source>
</evidence>
<evidence type="ECO:0000259" key="5">
    <source>
        <dbReference type="PROSITE" id="PS50932"/>
    </source>
</evidence>
<sequence length="364" mass="40188">MVEKKAKSKNHKAETPERMDIRTIARAANVSIATVSRTINRVATVNPTMAKRVWDVIGELDYFPNTQARALVSGRSKIFGLIISEITNPFFPELLQGFEDVAVENGYEILVSSTNYDTSRMYQCIRRMIERKVEGVAIMTFGIEAPLLDQLAKRNVPLVFIDVGPQSPGVSVLKVDYHHGIRQGVQHLAALNHKDIAFISGPLNLHSAQSRTAAFTYSLKECGITPSPKWIIEGDHTLDGGIAAMEKLLATNPQPTAVMCSNDMTAIGVLHKLNRAGLRVPDDISVIGFDDIHIAQVTIPPLTTVRMSGFSLARSAFAALRAHVENPEASTPQREYPIQTDLIVRESTGSPRNTRAQKSKRRRQ</sequence>
<dbReference type="EMBL" id="RSDW01000001">
    <property type="protein sequence ID" value="RSL18141.1"/>
    <property type="molecule type" value="Genomic_DNA"/>
</dbReference>
<keyword evidence="7" id="KW-1185">Reference proteome</keyword>
<protein>
    <submittedName>
        <fullName evidence="6">LacI family transcriptional regulator</fullName>
    </submittedName>
</protein>
<dbReference type="GO" id="GO:0003700">
    <property type="term" value="F:DNA-binding transcription factor activity"/>
    <property type="evidence" value="ECO:0007669"/>
    <property type="project" value="TreeGrafter"/>
</dbReference>
<dbReference type="SUPFAM" id="SSF47413">
    <property type="entry name" value="lambda repressor-like DNA-binding domains"/>
    <property type="match status" value="1"/>
</dbReference>
<proteinExistence type="predicted"/>
<evidence type="ECO:0000256" key="4">
    <source>
        <dbReference type="SAM" id="MobiDB-lite"/>
    </source>
</evidence>
<dbReference type="PANTHER" id="PTHR30146:SF109">
    <property type="entry name" value="HTH-TYPE TRANSCRIPTIONAL REGULATOR GALS"/>
    <property type="match status" value="1"/>
</dbReference>
<dbReference type="Gene3D" id="1.10.260.40">
    <property type="entry name" value="lambda repressor-like DNA-binding domains"/>
    <property type="match status" value="1"/>
</dbReference>
<organism evidence="6 7">
    <name type="scientific">Edaphobacter aggregans</name>
    <dbReference type="NCBI Taxonomy" id="570835"/>
    <lineage>
        <taxon>Bacteria</taxon>
        <taxon>Pseudomonadati</taxon>
        <taxon>Acidobacteriota</taxon>
        <taxon>Terriglobia</taxon>
        <taxon>Terriglobales</taxon>
        <taxon>Acidobacteriaceae</taxon>
        <taxon>Edaphobacter</taxon>
    </lineage>
</organism>
<gene>
    <name evidence="6" type="ORF">EDE15_3697</name>
</gene>
<keyword evidence="2" id="KW-0238">DNA-binding</keyword>
<dbReference type="Proteomes" id="UP000269669">
    <property type="component" value="Unassembled WGS sequence"/>
</dbReference>
<accession>A0A428MMH1</accession>
<dbReference type="Gene3D" id="3.40.50.2300">
    <property type="match status" value="2"/>
</dbReference>
<evidence type="ECO:0000256" key="1">
    <source>
        <dbReference type="ARBA" id="ARBA00023015"/>
    </source>
</evidence>
<dbReference type="AlphaFoldDB" id="A0A428MMH1"/>
<dbReference type="RefSeq" id="WP_260472931.1">
    <property type="nucleotide sequence ID" value="NZ_RSDW01000001.1"/>
</dbReference>
<evidence type="ECO:0000313" key="6">
    <source>
        <dbReference type="EMBL" id="RSL18141.1"/>
    </source>
</evidence>
<keyword evidence="3" id="KW-0804">Transcription</keyword>
<dbReference type="InterPro" id="IPR046335">
    <property type="entry name" value="LacI/GalR-like_sensor"/>
</dbReference>
<comment type="caution">
    <text evidence="6">The sequence shown here is derived from an EMBL/GenBank/DDBJ whole genome shotgun (WGS) entry which is preliminary data.</text>
</comment>